<dbReference type="AlphaFoldDB" id="A0A6V7PBD2"/>
<evidence type="ECO:0008006" key="2">
    <source>
        <dbReference type="Google" id="ProtNLM"/>
    </source>
</evidence>
<dbReference type="EMBL" id="LR862147">
    <property type="protein sequence ID" value="CAD1828187.1"/>
    <property type="molecule type" value="Genomic_DNA"/>
</dbReference>
<gene>
    <name evidence="1" type="ORF">CB5_LOCUS11398</name>
</gene>
<dbReference type="PANTHER" id="PTHR48445:SF1">
    <property type="entry name" value="OS02G0782100 PROTEIN"/>
    <property type="match status" value="1"/>
</dbReference>
<organism evidence="1">
    <name type="scientific">Ananas comosus var. bracteatus</name>
    <name type="common">red pineapple</name>
    <dbReference type="NCBI Taxonomy" id="296719"/>
    <lineage>
        <taxon>Eukaryota</taxon>
        <taxon>Viridiplantae</taxon>
        <taxon>Streptophyta</taxon>
        <taxon>Embryophyta</taxon>
        <taxon>Tracheophyta</taxon>
        <taxon>Spermatophyta</taxon>
        <taxon>Magnoliopsida</taxon>
        <taxon>Liliopsida</taxon>
        <taxon>Poales</taxon>
        <taxon>Bromeliaceae</taxon>
        <taxon>Bromelioideae</taxon>
        <taxon>Ananas</taxon>
    </lineage>
</organism>
<name>A0A6V7PBD2_ANACO</name>
<accession>A0A6V7PBD2</accession>
<sequence length="202" mass="22653">MVEGLFKWQDDTKNHFKAKIKLLLELLIRKCGLDAVKAVMPEEHMKLLTNIRKIKDRKERKAKSSDDGELFTARTSISRWSVFLVASKFLSLLSSWESQEIIWKISSTSSMPIEDNNGVDKYETKHLGREDFSRALERSKKRNASALGTPKLPLMHKHLFSSGLRKRSGVLLYGPPGIGKVLRSISVSGSGSTAKSKGSSHL</sequence>
<reference evidence="1" key="1">
    <citation type="submission" date="2020-07" db="EMBL/GenBank/DDBJ databases">
        <authorList>
            <person name="Lin J."/>
        </authorList>
    </citation>
    <scope>NUCLEOTIDE SEQUENCE</scope>
</reference>
<dbReference type="InterPro" id="IPR027417">
    <property type="entry name" value="P-loop_NTPase"/>
</dbReference>
<protein>
    <recommendedName>
        <fullName evidence="2">Peroxisome biogenesis protein 6-like</fullName>
    </recommendedName>
</protein>
<evidence type="ECO:0000313" key="1">
    <source>
        <dbReference type="EMBL" id="CAD1828187.1"/>
    </source>
</evidence>
<dbReference type="PANTHER" id="PTHR48445">
    <property type="entry name" value="OS02G0782100 PROTEIN"/>
    <property type="match status" value="1"/>
</dbReference>
<dbReference type="Gene3D" id="3.40.50.300">
    <property type="entry name" value="P-loop containing nucleotide triphosphate hydrolases"/>
    <property type="match status" value="1"/>
</dbReference>
<proteinExistence type="predicted"/>